<comment type="caution">
    <text evidence="8">The sequence shown here is derived from an EMBL/GenBank/DDBJ whole genome shotgun (WGS) entry which is preliminary data.</text>
</comment>
<keyword evidence="6" id="KW-0732">Signal</keyword>
<evidence type="ECO:0000313" key="8">
    <source>
        <dbReference type="EMBL" id="KAL3267383.1"/>
    </source>
</evidence>
<dbReference type="GO" id="GO:0004558">
    <property type="term" value="F:alpha-1,4-glucosidase activity"/>
    <property type="evidence" value="ECO:0007669"/>
    <property type="project" value="UniProtKB-EC"/>
</dbReference>
<gene>
    <name evidence="8" type="ORF">HHI36_011513</name>
</gene>
<keyword evidence="4" id="KW-0325">Glycoprotein</keyword>
<dbReference type="EMBL" id="JABFTP020000001">
    <property type="protein sequence ID" value="KAL3267383.1"/>
    <property type="molecule type" value="Genomic_DNA"/>
</dbReference>
<dbReference type="Pfam" id="PF00128">
    <property type="entry name" value="Alpha-amylase"/>
    <property type="match status" value="1"/>
</dbReference>
<dbReference type="SMART" id="SM00642">
    <property type="entry name" value="Aamy"/>
    <property type="match status" value="1"/>
</dbReference>
<name>A0ABD2MM20_9CUCU</name>
<dbReference type="PANTHER" id="PTHR10357:SF179">
    <property type="entry name" value="NEUTRAL AND BASIC AMINO ACID TRANSPORT PROTEIN RBAT"/>
    <property type="match status" value="1"/>
</dbReference>
<evidence type="ECO:0000256" key="1">
    <source>
        <dbReference type="ARBA" id="ARBA00001657"/>
    </source>
</evidence>
<keyword evidence="5" id="KW-0378">Hydrolase</keyword>
<keyword evidence="5" id="KW-0326">Glycosidase</keyword>
<reference evidence="8 9" key="1">
    <citation type="journal article" date="2021" name="BMC Biol.">
        <title>Horizontally acquired antibacterial genes associated with adaptive radiation of ladybird beetles.</title>
        <authorList>
            <person name="Li H.S."/>
            <person name="Tang X.F."/>
            <person name="Huang Y.H."/>
            <person name="Xu Z.Y."/>
            <person name="Chen M.L."/>
            <person name="Du X.Y."/>
            <person name="Qiu B.Y."/>
            <person name="Chen P.T."/>
            <person name="Zhang W."/>
            <person name="Slipinski A."/>
            <person name="Escalona H.E."/>
            <person name="Waterhouse R.M."/>
            <person name="Zwick A."/>
            <person name="Pang H."/>
        </authorList>
    </citation>
    <scope>NUCLEOTIDE SEQUENCE [LARGE SCALE GENOMIC DNA]</scope>
    <source>
        <strain evidence="8">SYSU2018</strain>
    </source>
</reference>
<keyword evidence="9" id="KW-1185">Reference proteome</keyword>
<feature type="signal peptide" evidence="6">
    <location>
        <begin position="1"/>
        <end position="18"/>
    </location>
</feature>
<dbReference type="InterPro" id="IPR017853">
    <property type="entry name" value="GH"/>
</dbReference>
<evidence type="ECO:0000256" key="2">
    <source>
        <dbReference type="ARBA" id="ARBA00008061"/>
    </source>
</evidence>
<evidence type="ECO:0000313" key="9">
    <source>
        <dbReference type="Proteomes" id="UP001516400"/>
    </source>
</evidence>
<feature type="domain" description="Glycosyl hydrolase family 13 catalytic" evidence="7">
    <location>
        <begin position="36"/>
        <end position="426"/>
    </location>
</feature>
<dbReference type="EC" id="3.2.1.20" evidence="3"/>
<feature type="chain" id="PRO_5044859850" description="alpha-glucosidase" evidence="6">
    <location>
        <begin position="19"/>
        <end position="552"/>
    </location>
</feature>
<organism evidence="8 9">
    <name type="scientific">Cryptolaemus montrouzieri</name>
    <dbReference type="NCBI Taxonomy" id="559131"/>
    <lineage>
        <taxon>Eukaryota</taxon>
        <taxon>Metazoa</taxon>
        <taxon>Ecdysozoa</taxon>
        <taxon>Arthropoda</taxon>
        <taxon>Hexapoda</taxon>
        <taxon>Insecta</taxon>
        <taxon>Pterygota</taxon>
        <taxon>Neoptera</taxon>
        <taxon>Endopterygota</taxon>
        <taxon>Coleoptera</taxon>
        <taxon>Polyphaga</taxon>
        <taxon>Cucujiformia</taxon>
        <taxon>Coccinelloidea</taxon>
        <taxon>Coccinellidae</taxon>
        <taxon>Scymninae</taxon>
        <taxon>Scymnini</taxon>
        <taxon>Cryptolaemus</taxon>
    </lineage>
</organism>
<dbReference type="AlphaFoldDB" id="A0ABD2MM20"/>
<dbReference type="InterPro" id="IPR045857">
    <property type="entry name" value="O16G_dom_2"/>
</dbReference>
<comment type="similarity">
    <text evidence="2">Belongs to the glycosyl hydrolase 13 family.</text>
</comment>
<dbReference type="Proteomes" id="UP001516400">
    <property type="component" value="Unassembled WGS sequence"/>
</dbReference>
<accession>A0ABD2MM20</accession>
<protein>
    <recommendedName>
        <fullName evidence="3">alpha-glucosidase</fullName>
        <ecNumber evidence="3">3.2.1.20</ecNumber>
    </recommendedName>
</protein>
<evidence type="ECO:0000256" key="5">
    <source>
        <dbReference type="ARBA" id="ARBA00023295"/>
    </source>
</evidence>
<dbReference type="SUPFAM" id="SSF51445">
    <property type="entry name" value="(Trans)glycosidases"/>
    <property type="match status" value="1"/>
</dbReference>
<dbReference type="InterPro" id="IPR006047">
    <property type="entry name" value="GH13_cat_dom"/>
</dbReference>
<evidence type="ECO:0000256" key="3">
    <source>
        <dbReference type="ARBA" id="ARBA00012741"/>
    </source>
</evidence>
<evidence type="ECO:0000259" key="7">
    <source>
        <dbReference type="SMART" id="SM00642"/>
    </source>
</evidence>
<comment type="catalytic activity">
    <reaction evidence="1">
        <text>Hydrolysis of terminal, non-reducing (1-&gt;4)-linked alpha-D-glucose residues with release of alpha-D-glucose.</text>
        <dbReference type="EC" id="3.2.1.20"/>
    </reaction>
</comment>
<dbReference type="Gene3D" id="3.20.20.80">
    <property type="entry name" value="Glycosidases"/>
    <property type="match status" value="1"/>
</dbReference>
<dbReference type="PANTHER" id="PTHR10357">
    <property type="entry name" value="ALPHA-AMYLASE FAMILY MEMBER"/>
    <property type="match status" value="1"/>
</dbReference>
<dbReference type="Gene3D" id="3.90.400.10">
    <property type="entry name" value="Oligo-1,6-glucosidase, Domain 2"/>
    <property type="match status" value="1"/>
</dbReference>
<evidence type="ECO:0000256" key="4">
    <source>
        <dbReference type="ARBA" id="ARBA00023180"/>
    </source>
</evidence>
<proteinExistence type="inferred from homology"/>
<dbReference type="FunFam" id="3.90.400.10:FF:000001">
    <property type="entry name" value="Maltase A3, isoform A"/>
    <property type="match status" value="1"/>
</dbReference>
<sequence>MYLKAILSFTIFALHVSAKSVHKGDSDWWKHATFYQIYPRSFKDSNNDGTGDIPGIIDKMPHLIDAGINGIWLSPIYDSPQVDQGYDISNYYAIDPLFGTLDDLENLIKLAHDHGIRVIMDFVPNHTSDQHEWFKASENRTEGYEDYYLWADGTPEQPPSNWISCFGGSAWQWSEKRQQYYLHKFAVQQPDLNYRNPKVHDEMKKYLEYWMDLGVDGFRIDAVEHAYEVKNLTDEPRTYSPGVGPDDYNYLYHIYTDNLPETYQLVYEWRKFIDDYAERTGSDTKVIMTEVYADLNTTMLYYGSADGSVLGADFTFNFFFIQNINLNNSNANDLDAIVNNWLNALPEIYTSNWVLGNHDNRRYPTRFGPENKDGFNMVASLLPGVLVTYNGEEFGQEDGEVTYDQGQDPSARDPATFDQVSRDFERTPLQWDNTTNAGFNEGAKTWLPVSEKYHTLNLASQLVEGEVSHYHNYRALIRKRQENPAKFGSTTFKALSDDTLVLKRSYENDHIVVAFKLGWHNNSVEETIAVPEISCQNGIVALTSVGSKYTVG</sequence>
<evidence type="ECO:0000256" key="6">
    <source>
        <dbReference type="SAM" id="SignalP"/>
    </source>
</evidence>
<dbReference type="CDD" id="cd11328">
    <property type="entry name" value="AmyAc_maltase"/>
    <property type="match status" value="1"/>
</dbReference>